<dbReference type="Proteomes" id="UP000298652">
    <property type="component" value="Chromosome 2"/>
</dbReference>
<accession>A0A4U6VSJ8</accession>
<proteinExistence type="predicted"/>
<name>A0A4U6VSJ8_SETVI</name>
<protein>
    <submittedName>
        <fullName evidence="2">Uncharacterized protein</fullName>
    </submittedName>
</protein>
<evidence type="ECO:0000313" key="3">
    <source>
        <dbReference type="Proteomes" id="UP000298652"/>
    </source>
</evidence>
<evidence type="ECO:0000313" key="2">
    <source>
        <dbReference type="EMBL" id="TKW30809.1"/>
    </source>
</evidence>
<gene>
    <name evidence="2" type="ORF">SEVIR_2G062250v2</name>
</gene>
<feature type="region of interest" description="Disordered" evidence="1">
    <location>
        <begin position="1"/>
        <end position="149"/>
    </location>
</feature>
<evidence type="ECO:0000256" key="1">
    <source>
        <dbReference type="SAM" id="MobiDB-lite"/>
    </source>
</evidence>
<feature type="compositionally biased region" description="Low complexity" evidence="1">
    <location>
        <begin position="89"/>
        <end position="119"/>
    </location>
</feature>
<dbReference type="EMBL" id="CM016553">
    <property type="protein sequence ID" value="TKW30809.1"/>
    <property type="molecule type" value="Genomic_DNA"/>
</dbReference>
<dbReference type="Gramene" id="TKW30809">
    <property type="protein sequence ID" value="TKW30809"/>
    <property type="gene ID" value="SEVIR_2G062250v2"/>
</dbReference>
<sequence>MPPCPAGSVVGGRPASAPVGTGKFWDFGAAAPVSRQKPPPSPASPRAPRLAAAATAETETPQTGGVTGARYKSHAPRRSPASVSPFPPACRLAPHPAAAAARATPAPRLASPRLASAPPARAPLRRSSGSVRGIAVLPQQSSAAPVSRH</sequence>
<organism evidence="2 3">
    <name type="scientific">Setaria viridis</name>
    <name type="common">Green bristlegrass</name>
    <name type="synonym">Setaria italica subsp. viridis</name>
    <dbReference type="NCBI Taxonomy" id="4556"/>
    <lineage>
        <taxon>Eukaryota</taxon>
        <taxon>Viridiplantae</taxon>
        <taxon>Streptophyta</taxon>
        <taxon>Embryophyta</taxon>
        <taxon>Tracheophyta</taxon>
        <taxon>Spermatophyta</taxon>
        <taxon>Magnoliopsida</taxon>
        <taxon>Liliopsida</taxon>
        <taxon>Poales</taxon>
        <taxon>Poaceae</taxon>
        <taxon>PACMAD clade</taxon>
        <taxon>Panicoideae</taxon>
        <taxon>Panicodae</taxon>
        <taxon>Paniceae</taxon>
        <taxon>Cenchrinae</taxon>
        <taxon>Setaria</taxon>
    </lineage>
</organism>
<keyword evidence="3" id="KW-1185">Reference proteome</keyword>
<reference evidence="2" key="1">
    <citation type="submission" date="2019-03" db="EMBL/GenBank/DDBJ databases">
        <title>WGS assembly of Setaria viridis.</title>
        <authorList>
            <person name="Huang P."/>
            <person name="Jenkins J."/>
            <person name="Grimwood J."/>
            <person name="Barry K."/>
            <person name="Healey A."/>
            <person name="Mamidi S."/>
            <person name="Sreedasyam A."/>
            <person name="Shu S."/>
            <person name="Feldman M."/>
            <person name="Wu J."/>
            <person name="Yu Y."/>
            <person name="Chen C."/>
            <person name="Johnson J."/>
            <person name="Rokhsar D."/>
            <person name="Baxter I."/>
            <person name="Schmutz J."/>
            <person name="Brutnell T."/>
            <person name="Kellogg E."/>
        </authorList>
    </citation>
    <scope>NUCLEOTIDE SEQUENCE [LARGE SCALE GENOMIC DNA]</scope>
</reference>
<dbReference type="AlphaFoldDB" id="A0A4U6VSJ8"/>
<feature type="compositionally biased region" description="Low complexity" evidence="1">
    <location>
        <begin position="46"/>
        <end position="61"/>
    </location>
</feature>
<feature type="compositionally biased region" description="Polar residues" evidence="1">
    <location>
        <begin position="138"/>
        <end position="149"/>
    </location>
</feature>